<protein>
    <recommendedName>
        <fullName evidence="2">Tc1-like transposase DDE domain-containing protein</fullName>
    </recommendedName>
</protein>
<dbReference type="GO" id="GO:0003676">
    <property type="term" value="F:nucleic acid binding"/>
    <property type="evidence" value="ECO:0007669"/>
    <property type="project" value="InterPro"/>
</dbReference>
<dbReference type="InterPro" id="IPR036397">
    <property type="entry name" value="RNaseH_sf"/>
</dbReference>
<proteinExistence type="predicted"/>
<accession>A0A1A8B746</accession>
<reference evidence="1" key="1">
    <citation type="submission" date="2016-05" db="EMBL/GenBank/DDBJ databases">
        <authorList>
            <person name="Lavstsen T."/>
            <person name="Jespersen J.S."/>
        </authorList>
    </citation>
    <scope>NUCLEOTIDE SEQUENCE</scope>
    <source>
        <tissue evidence="1">Brain</tissue>
    </source>
</reference>
<organism evidence="1">
    <name type="scientific">Nothobranchius furzeri</name>
    <name type="common">Turquoise killifish</name>
    <dbReference type="NCBI Taxonomy" id="105023"/>
    <lineage>
        <taxon>Eukaryota</taxon>
        <taxon>Metazoa</taxon>
        <taxon>Chordata</taxon>
        <taxon>Craniata</taxon>
        <taxon>Vertebrata</taxon>
        <taxon>Euteleostomi</taxon>
        <taxon>Actinopterygii</taxon>
        <taxon>Neopterygii</taxon>
        <taxon>Teleostei</taxon>
        <taxon>Neoteleostei</taxon>
        <taxon>Acanthomorphata</taxon>
        <taxon>Ovalentaria</taxon>
        <taxon>Atherinomorphae</taxon>
        <taxon>Cyprinodontiformes</taxon>
        <taxon>Nothobranchiidae</taxon>
        <taxon>Nothobranchius</taxon>
    </lineage>
</organism>
<dbReference type="AlphaFoldDB" id="A0A1A8B746"/>
<dbReference type="Gene3D" id="3.30.420.10">
    <property type="entry name" value="Ribonuclease H-like superfamily/Ribonuclease H"/>
    <property type="match status" value="1"/>
</dbReference>
<evidence type="ECO:0008006" key="2">
    <source>
        <dbReference type="Google" id="ProtNLM"/>
    </source>
</evidence>
<gene>
    <name evidence="1" type="primary">BX000999.2</name>
</gene>
<evidence type="ECO:0000313" key="1">
    <source>
        <dbReference type="EMBL" id="SBP62320.1"/>
    </source>
</evidence>
<reference evidence="1" key="2">
    <citation type="submission" date="2016-06" db="EMBL/GenBank/DDBJ databases">
        <title>The genome of a short-lived fish provides insights into sex chromosome evolution and the genetic control of aging.</title>
        <authorList>
            <person name="Reichwald K."/>
            <person name="Felder M."/>
            <person name="Petzold A."/>
            <person name="Koch P."/>
            <person name="Groth M."/>
            <person name="Platzer M."/>
        </authorList>
    </citation>
    <scope>NUCLEOTIDE SEQUENCE</scope>
    <source>
        <tissue evidence="1">Brain</tissue>
    </source>
</reference>
<name>A0A1A8B746_NOTFU</name>
<sequence length="152" mass="17021">MSLLLDNYCVGDPLSYLTQLVHEAASTSMWKDASGGRGKDVSLCEKGQIIGIKQRKRLMSPDGPCSRVMVHQGYSIFPDGTGTLQDDSARIHRAQTVKEWFRQHETSFSHMDWPQSPDLHPVENLWDVLEKALCSGQTTNISAGSWENTGWK</sequence>
<dbReference type="EMBL" id="HADY01023835">
    <property type="protein sequence ID" value="SBP62320.1"/>
    <property type="molecule type" value="Transcribed_RNA"/>
</dbReference>